<evidence type="ECO:0000313" key="4">
    <source>
        <dbReference type="EMBL" id="WOO32333.1"/>
    </source>
</evidence>
<name>A0ABZ0J3D2_9BURK</name>
<evidence type="ECO:0000313" key="5">
    <source>
        <dbReference type="Proteomes" id="UP001303211"/>
    </source>
</evidence>
<dbReference type="Pfam" id="PF01497">
    <property type="entry name" value="Peripla_BP_2"/>
    <property type="match status" value="1"/>
</dbReference>
<feature type="chain" id="PRO_5045505943" evidence="2">
    <location>
        <begin position="28"/>
        <end position="280"/>
    </location>
</feature>
<dbReference type="Gene3D" id="3.40.50.1980">
    <property type="entry name" value="Nitrogenase molybdenum iron protein domain"/>
    <property type="match status" value="2"/>
</dbReference>
<evidence type="ECO:0000256" key="2">
    <source>
        <dbReference type="SAM" id="SignalP"/>
    </source>
</evidence>
<dbReference type="RefSeq" id="WP_317701794.1">
    <property type="nucleotide sequence ID" value="NZ_CP136921.1"/>
</dbReference>
<dbReference type="EMBL" id="CP136921">
    <property type="protein sequence ID" value="WOO32333.1"/>
    <property type="molecule type" value="Genomic_DNA"/>
</dbReference>
<protein>
    <submittedName>
        <fullName evidence="4">Helical backbone metal receptor</fullName>
    </submittedName>
</protein>
<sequence length="280" mass="29888">MTCPSLTQRHKVPALALLCALATPGQAQERIVTVAPSLTESVCALGHCGQIVGTDRYSTGPGAIGHLPKVGGLADASIERIVALRPDLVLLGPRSRIAERLAQLGIAVQTHNVRTHAEQKAMLRALGRTLGEQARAEMLIAQVERELDAAAARLPGSLRGRSVYVEIGLGPKAASEATFIGETLARLGLVNIIGREQGFFPQVNPEYIVRRAPDLIVGPAALLANLHQRPGWERLSAARRQQVCALDPERMALLERPGPRLGEAAHMLVDCLLALPGVRS</sequence>
<reference evidence="4 5" key="1">
    <citation type="submission" date="2023-03" db="EMBL/GenBank/DDBJ databases">
        <title>Diaphorobacter basophil sp. nov., isolated from a sewage-treatment plant.</title>
        <authorList>
            <person name="Yang K."/>
        </authorList>
    </citation>
    <scope>NUCLEOTIDE SEQUENCE [LARGE SCALE GENOMIC DNA]</scope>
    <source>
        <strain evidence="4 5">Y-1</strain>
    </source>
</reference>
<keyword evidence="1 2" id="KW-0732">Signal</keyword>
<organism evidence="4 5">
    <name type="scientific">Diaphorobacter limosus</name>
    <dbReference type="NCBI Taxonomy" id="3036128"/>
    <lineage>
        <taxon>Bacteria</taxon>
        <taxon>Pseudomonadati</taxon>
        <taxon>Pseudomonadota</taxon>
        <taxon>Betaproteobacteria</taxon>
        <taxon>Burkholderiales</taxon>
        <taxon>Comamonadaceae</taxon>
        <taxon>Diaphorobacter</taxon>
    </lineage>
</organism>
<feature type="signal peptide" evidence="2">
    <location>
        <begin position="1"/>
        <end position="27"/>
    </location>
</feature>
<dbReference type="PROSITE" id="PS50983">
    <property type="entry name" value="FE_B12_PBP"/>
    <property type="match status" value="1"/>
</dbReference>
<proteinExistence type="predicted"/>
<keyword evidence="5" id="KW-1185">Reference proteome</keyword>
<dbReference type="InterPro" id="IPR050902">
    <property type="entry name" value="ABC_Transporter_SBP"/>
</dbReference>
<gene>
    <name evidence="4" type="ORF">P4826_18430</name>
</gene>
<evidence type="ECO:0000256" key="1">
    <source>
        <dbReference type="ARBA" id="ARBA00022729"/>
    </source>
</evidence>
<accession>A0ABZ0J3D2</accession>
<dbReference type="InterPro" id="IPR054828">
    <property type="entry name" value="Vit_B12_bind_prot"/>
</dbReference>
<dbReference type="PANTHER" id="PTHR30535">
    <property type="entry name" value="VITAMIN B12-BINDING PROTEIN"/>
    <property type="match status" value="1"/>
</dbReference>
<dbReference type="PANTHER" id="PTHR30535:SF34">
    <property type="entry name" value="MOLYBDATE-BINDING PROTEIN MOLA"/>
    <property type="match status" value="1"/>
</dbReference>
<dbReference type="Proteomes" id="UP001303211">
    <property type="component" value="Chromosome"/>
</dbReference>
<keyword evidence="4" id="KW-0675">Receptor</keyword>
<feature type="domain" description="Fe/B12 periplasmic-binding" evidence="3">
    <location>
        <begin position="30"/>
        <end position="276"/>
    </location>
</feature>
<dbReference type="NCBIfam" id="NF038402">
    <property type="entry name" value="TroA_like"/>
    <property type="match status" value="1"/>
</dbReference>
<dbReference type="SUPFAM" id="SSF53807">
    <property type="entry name" value="Helical backbone' metal receptor"/>
    <property type="match status" value="1"/>
</dbReference>
<dbReference type="InterPro" id="IPR002491">
    <property type="entry name" value="ABC_transptr_periplasmic_BD"/>
</dbReference>
<evidence type="ECO:0000259" key="3">
    <source>
        <dbReference type="PROSITE" id="PS50983"/>
    </source>
</evidence>